<feature type="domain" description="Dilute" evidence="1">
    <location>
        <begin position="1"/>
        <end position="75"/>
    </location>
</feature>
<comment type="caution">
    <text evidence="2">The sequence shown here is derived from an EMBL/GenBank/DDBJ whole genome shotgun (WGS) entry which is preliminary data.</text>
</comment>
<accession>A0A843UDU8</accession>
<dbReference type="PANTHER" id="PTHR16027">
    <property type="entry name" value="DILUTE DOMAIN-CONTAINING PROTEIN YPR089W"/>
    <property type="match status" value="1"/>
</dbReference>
<dbReference type="OrthoDB" id="681140at2759"/>
<reference evidence="2" key="1">
    <citation type="submission" date="2017-07" db="EMBL/GenBank/DDBJ databases">
        <title>Taro Niue Genome Assembly and Annotation.</title>
        <authorList>
            <person name="Atibalentja N."/>
            <person name="Keating K."/>
            <person name="Fields C.J."/>
        </authorList>
    </citation>
    <scope>NUCLEOTIDE SEQUENCE</scope>
    <source>
        <strain evidence="2">Niue_2</strain>
        <tissue evidence="2">Leaf</tissue>
    </source>
</reference>
<dbReference type="EMBL" id="NMUH01000504">
    <property type="protein sequence ID" value="MQL80367.1"/>
    <property type="molecule type" value="Genomic_DNA"/>
</dbReference>
<dbReference type="PROSITE" id="PS51126">
    <property type="entry name" value="DILUTE"/>
    <property type="match status" value="1"/>
</dbReference>
<evidence type="ECO:0000259" key="1">
    <source>
        <dbReference type="PROSITE" id="PS51126"/>
    </source>
</evidence>
<name>A0A843UDU8_COLES</name>
<dbReference type="InterPro" id="IPR002710">
    <property type="entry name" value="Dilute_dom"/>
</dbReference>
<proteinExistence type="predicted"/>
<keyword evidence="3" id="KW-1185">Reference proteome</keyword>
<organism evidence="2 3">
    <name type="scientific">Colocasia esculenta</name>
    <name type="common">Wild taro</name>
    <name type="synonym">Arum esculentum</name>
    <dbReference type="NCBI Taxonomy" id="4460"/>
    <lineage>
        <taxon>Eukaryota</taxon>
        <taxon>Viridiplantae</taxon>
        <taxon>Streptophyta</taxon>
        <taxon>Embryophyta</taxon>
        <taxon>Tracheophyta</taxon>
        <taxon>Spermatophyta</taxon>
        <taxon>Magnoliopsida</taxon>
        <taxon>Liliopsida</taxon>
        <taxon>Araceae</taxon>
        <taxon>Aroideae</taxon>
        <taxon>Colocasieae</taxon>
        <taxon>Colocasia</taxon>
    </lineage>
</organism>
<dbReference type="Pfam" id="PF01843">
    <property type="entry name" value="DIL"/>
    <property type="match status" value="1"/>
</dbReference>
<evidence type="ECO:0000313" key="3">
    <source>
        <dbReference type="Proteomes" id="UP000652761"/>
    </source>
</evidence>
<sequence length="129" mass="14810">MSRRKSQTMRVPKYEIGKVIFQKSRISYEEIVNDLCPALSVQQLYRICTQYWDDKYDTHSVSSSVLSDMRILMTEDSNIAASSAFLLDDNSSIPFSIDDISSSFQEKEFSDVKPAEGLLDHPAFHFLQE</sequence>
<dbReference type="PANTHER" id="PTHR16027:SF6">
    <property type="entry name" value="DILUTE DOMAIN-CONTAINING PROTEIN"/>
    <property type="match status" value="1"/>
</dbReference>
<evidence type="ECO:0000313" key="2">
    <source>
        <dbReference type="EMBL" id="MQL80367.1"/>
    </source>
</evidence>
<gene>
    <name evidence="2" type="ORF">Taro_012824</name>
</gene>
<dbReference type="AlphaFoldDB" id="A0A843UDU8"/>
<dbReference type="Proteomes" id="UP000652761">
    <property type="component" value="Unassembled WGS sequence"/>
</dbReference>
<dbReference type="InterPro" id="IPR052072">
    <property type="entry name" value="Vascular_dev_regulator"/>
</dbReference>
<protein>
    <recommendedName>
        <fullName evidence="1">Dilute domain-containing protein</fullName>
    </recommendedName>
</protein>